<dbReference type="EMBL" id="CAJOBC010000045">
    <property type="protein sequence ID" value="CAF3525184.1"/>
    <property type="molecule type" value="Genomic_DNA"/>
</dbReference>
<proteinExistence type="predicted"/>
<dbReference type="Proteomes" id="UP000682733">
    <property type="component" value="Unassembled WGS sequence"/>
</dbReference>
<dbReference type="InterPro" id="IPR036181">
    <property type="entry name" value="MIT_dom_sf"/>
</dbReference>
<evidence type="ECO:0000313" key="3">
    <source>
        <dbReference type="EMBL" id="CAF0738883.1"/>
    </source>
</evidence>
<evidence type="ECO:0000313" key="7">
    <source>
        <dbReference type="Proteomes" id="UP000663829"/>
    </source>
</evidence>
<evidence type="ECO:0000313" key="4">
    <source>
        <dbReference type="EMBL" id="CAF0746350.1"/>
    </source>
</evidence>
<dbReference type="InterPro" id="IPR007330">
    <property type="entry name" value="MIT_dom"/>
</dbReference>
<accession>A0A813PBE7</accession>
<evidence type="ECO:0000259" key="2">
    <source>
        <dbReference type="Pfam" id="PF04212"/>
    </source>
</evidence>
<dbReference type="EMBL" id="CAJNOK010000237">
    <property type="protein sequence ID" value="CAF0738883.1"/>
    <property type="molecule type" value="Genomic_DNA"/>
</dbReference>
<dbReference type="Proteomes" id="UP000677228">
    <property type="component" value="Unassembled WGS sequence"/>
</dbReference>
<reference evidence="4" key="1">
    <citation type="submission" date="2021-02" db="EMBL/GenBank/DDBJ databases">
        <authorList>
            <person name="Nowell W R."/>
        </authorList>
    </citation>
    <scope>NUCLEOTIDE SEQUENCE</scope>
</reference>
<evidence type="ECO:0000313" key="5">
    <source>
        <dbReference type="EMBL" id="CAF3515999.1"/>
    </source>
</evidence>
<dbReference type="AlphaFoldDB" id="A0A813PBE7"/>
<feature type="region of interest" description="Disordered" evidence="1">
    <location>
        <begin position="78"/>
        <end position="118"/>
    </location>
</feature>
<sequence length="255" mass="28808">MVNDQDITVAVADNNNSNNNNNNVGDSDDNCNKNKNNLKNENLSSIVCVDNLSHDNGTATNHDSSQIHYHPNNVTTVDTTTSTATNKITPTDDNDLTSDSTIVQSSNNNETQQNGGGQDDFIRITGAHQTLIEAQQHERDKNYPLALHVYRICVDLLLEELIFTEGTDKSRIFLREKCNAIMDKVDDLKKLLDPIEIELGQPLPLEHELEQPLALEHELEQPLALEHEHTHEKEQEIVDHLQTMNFNQKQENDQQ</sequence>
<feature type="region of interest" description="Disordered" evidence="1">
    <location>
        <begin position="12"/>
        <end position="38"/>
    </location>
</feature>
<dbReference type="Gene3D" id="1.20.58.80">
    <property type="entry name" value="Phosphotransferase system, lactose/cellobiose-type IIA subunit"/>
    <property type="match status" value="1"/>
</dbReference>
<keyword evidence="7" id="KW-1185">Reference proteome</keyword>
<dbReference type="SUPFAM" id="SSF116846">
    <property type="entry name" value="MIT domain"/>
    <property type="match status" value="1"/>
</dbReference>
<gene>
    <name evidence="4" type="ORF">GPM918_LOCUS562</name>
    <name evidence="3" type="ORF">OVA965_LOCUS1313</name>
    <name evidence="6" type="ORF">SRO942_LOCUS563</name>
    <name evidence="5" type="ORF">TMI583_LOCUS1314</name>
</gene>
<feature type="compositionally biased region" description="Low complexity" evidence="1">
    <location>
        <begin position="104"/>
        <end position="113"/>
    </location>
</feature>
<organism evidence="4 7">
    <name type="scientific">Didymodactylos carnosus</name>
    <dbReference type="NCBI Taxonomy" id="1234261"/>
    <lineage>
        <taxon>Eukaryota</taxon>
        <taxon>Metazoa</taxon>
        <taxon>Spiralia</taxon>
        <taxon>Gnathifera</taxon>
        <taxon>Rotifera</taxon>
        <taxon>Eurotatoria</taxon>
        <taxon>Bdelloidea</taxon>
        <taxon>Philodinida</taxon>
        <taxon>Philodinidae</taxon>
        <taxon>Didymodactylos</taxon>
    </lineage>
</organism>
<dbReference type="Pfam" id="PF04212">
    <property type="entry name" value="MIT"/>
    <property type="match status" value="1"/>
</dbReference>
<feature type="domain" description="MIT" evidence="2">
    <location>
        <begin position="127"/>
        <end position="190"/>
    </location>
</feature>
<evidence type="ECO:0000313" key="6">
    <source>
        <dbReference type="EMBL" id="CAF3525184.1"/>
    </source>
</evidence>
<dbReference type="EMBL" id="CAJNOQ010000045">
    <property type="protein sequence ID" value="CAF0746350.1"/>
    <property type="molecule type" value="Genomic_DNA"/>
</dbReference>
<dbReference type="EMBL" id="CAJOBA010000237">
    <property type="protein sequence ID" value="CAF3515999.1"/>
    <property type="molecule type" value="Genomic_DNA"/>
</dbReference>
<protein>
    <recommendedName>
        <fullName evidence="2">MIT domain-containing protein</fullName>
    </recommendedName>
</protein>
<name>A0A813PBE7_9BILA</name>
<dbReference type="Proteomes" id="UP000681722">
    <property type="component" value="Unassembled WGS sequence"/>
</dbReference>
<comment type="caution">
    <text evidence="4">The sequence shown here is derived from an EMBL/GenBank/DDBJ whole genome shotgun (WGS) entry which is preliminary data.</text>
</comment>
<dbReference type="Proteomes" id="UP000663829">
    <property type="component" value="Unassembled WGS sequence"/>
</dbReference>
<evidence type="ECO:0000256" key="1">
    <source>
        <dbReference type="SAM" id="MobiDB-lite"/>
    </source>
</evidence>
<feature type="compositionally biased region" description="Polar residues" evidence="1">
    <location>
        <begin position="86"/>
        <end position="103"/>
    </location>
</feature>
<dbReference type="OrthoDB" id="10054332at2759"/>
<feature type="compositionally biased region" description="Low complexity" evidence="1">
    <location>
        <begin position="13"/>
        <end position="25"/>
    </location>
</feature>